<evidence type="ECO:0000313" key="2">
    <source>
        <dbReference type="Proteomes" id="UP000334923"/>
    </source>
</evidence>
<gene>
    <name evidence="1" type="primary">crtB</name>
    <name evidence="1" type="ORF">MAMT_00715</name>
</gene>
<name>A0A5E6M8Y8_9BACT</name>
<reference evidence="1 2" key="1">
    <citation type="submission" date="2019-09" db="EMBL/GenBank/DDBJ databases">
        <authorList>
            <person name="Cremers G."/>
        </authorList>
    </citation>
    <scope>NUCLEOTIDE SEQUENCE [LARGE SCALE GENOMIC DNA]</scope>
    <source>
        <strain evidence="1">4A</strain>
    </source>
</reference>
<accession>A0A5E6M8Y8</accession>
<sequence>MAYAACRRIAHHYENFPVGLLVRHALRPHIHAVYAFARLADDIADEGYGSLATEQMPPEWTVSGRLASLRRFEAAVRDPASEPEDPIFVALHNTIQQFNLPIQLFLDLLSAFAQDVEKQRYASFAEILDYCRRSANPIGRLVLLIHGERTKEQLAASDAICTALQITNFWQDVSVDLLKDRIYLPRDEMARFGVTEESLFAGCASPGFRALLAMEVERAFQLFDEGYGLMQTLPRPLRWEIELTWHSGRRILEKIVDLDFDTLHHRPTLGALDAPTLLAKAFFRIRDGSPRSPEGAALGPFLHAGRS</sequence>
<keyword evidence="1" id="KW-0808">Transferase</keyword>
<dbReference type="Gene3D" id="1.10.600.10">
    <property type="entry name" value="Farnesyl Diphosphate Synthase"/>
    <property type="match status" value="1"/>
</dbReference>
<dbReference type="CDD" id="cd00683">
    <property type="entry name" value="Trans_IPPS_HH"/>
    <property type="match status" value="1"/>
</dbReference>
<dbReference type="GO" id="GO:0004311">
    <property type="term" value="F:geranylgeranyl diphosphate synthase activity"/>
    <property type="evidence" value="ECO:0007669"/>
    <property type="project" value="InterPro"/>
</dbReference>
<dbReference type="GO" id="GO:0051996">
    <property type="term" value="F:squalene synthase [NAD(P)H] activity"/>
    <property type="evidence" value="ECO:0007669"/>
    <property type="project" value="InterPro"/>
</dbReference>
<dbReference type="OrthoDB" id="9787280at2"/>
<dbReference type="SFLD" id="SFLDG01018">
    <property type="entry name" value="Squalene/Phytoene_Synthase_Lik"/>
    <property type="match status" value="1"/>
</dbReference>
<dbReference type="SFLD" id="SFLDS00005">
    <property type="entry name" value="Isoprenoid_Synthase_Type_I"/>
    <property type="match status" value="1"/>
</dbReference>
<dbReference type="EMBL" id="CABFVA020000026">
    <property type="protein sequence ID" value="VVM05667.1"/>
    <property type="molecule type" value="Genomic_DNA"/>
</dbReference>
<dbReference type="PANTHER" id="PTHR31480">
    <property type="entry name" value="BIFUNCTIONAL LYCOPENE CYCLASE/PHYTOENE SYNTHASE"/>
    <property type="match status" value="1"/>
</dbReference>
<protein>
    <submittedName>
        <fullName evidence="1">15-cis-phytoene synthase</fullName>
        <ecNumber evidence="1">2.5.1.32</ecNumber>
    </submittedName>
</protein>
<dbReference type="GO" id="GO:0016114">
    <property type="term" value="P:terpenoid biosynthetic process"/>
    <property type="evidence" value="ECO:0007669"/>
    <property type="project" value="UniProtKB-ARBA"/>
</dbReference>
<organism evidence="1 2">
    <name type="scientific">Methylacidimicrobium tartarophylax</name>
    <dbReference type="NCBI Taxonomy" id="1041768"/>
    <lineage>
        <taxon>Bacteria</taxon>
        <taxon>Pseudomonadati</taxon>
        <taxon>Verrucomicrobiota</taxon>
        <taxon>Methylacidimicrobium</taxon>
    </lineage>
</organism>
<dbReference type="InterPro" id="IPR044843">
    <property type="entry name" value="Trans_IPPS_bact-type"/>
</dbReference>
<dbReference type="InterPro" id="IPR008949">
    <property type="entry name" value="Isoprenoid_synthase_dom_sf"/>
</dbReference>
<dbReference type="Pfam" id="PF00494">
    <property type="entry name" value="SQS_PSY"/>
    <property type="match status" value="1"/>
</dbReference>
<dbReference type="NCBIfam" id="TIGR03464">
    <property type="entry name" value="HpnC"/>
    <property type="match status" value="1"/>
</dbReference>
<keyword evidence="2" id="KW-1185">Reference proteome</keyword>
<dbReference type="AlphaFoldDB" id="A0A5E6M8Y8"/>
<dbReference type="InterPro" id="IPR017827">
    <property type="entry name" value="HSQ_synthase_HpnC"/>
</dbReference>
<dbReference type="EC" id="2.5.1.32" evidence="1"/>
<dbReference type="Proteomes" id="UP000334923">
    <property type="component" value="Unassembled WGS sequence"/>
</dbReference>
<dbReference type="InterPro" id="IPR033904">
    <property type="entry name" value="Trans_IPPS_HH"/>
</dbReference>
<proteinExistence type="predicted"/>
<dbReference type="SUPFAM" id="SSF48576">
    <property type="entry name" value="Terpenoid synthases"/>
    <property type="match status" value="1"/>
</dbReference>
<dbReference type="SFLD" id="SFLDG01212">
    <property type="entry name" value="Phytoene_synthase_like"/>
    <property type="match status" value="1"/>
</dbReference>
<evidence type="ECO:0000313" key="1">
    <source>
        <dbReference type="EMBL" id="VVM05667.1"/>
    </source>
</evidence>
<dbReference type="InterPro" id="IPR002060">
    <property type="entry name" value="Squ/phyt_synthse"/>
</dbReference>